<evidence type="ECO:0000313" key="1">
    <source>
        <dbReference type="EMBL" id="ROQ21499.1"/>
    </source>
</evidence>
<sequence length="366" mass="40363">MKSHSSVIRLLFLGALLAVPSILSAEPYLAVRTGQPCAACHVNPSGGGLRSSYGAYYGTHELPAQPGAMEAFDGGQVNDSLRLGTDLRFSATQMDFDGDEAGDARSFSTQTGQLYLAFQPKDSPVMLYLDQQLLPGGGRNREAFVMMRLGDHSVKAGNLMLPFGLRLEDDSAFVRQASGFNFNNSDQGVELGLNFDRLRVDVALSNGSNSQNNDDRNFQYLTRGEYVTRHWRAGGSYVLNDADIGQRELASLFGGFTFGGYGVLLELSRIEDESVTNRPGIAQVQEVSLVELNRELAKGYNLKLTTEWLDPDTAIDENERTRHSLLLEYTPYASVQLRGGIRVGEDIPQRETGNFTQGFVQLHFYY</sequence>
<dbReference type="SUPFAM" id="SSF56935">
    <property type="entry name" value="Porins"/>
    <property type="match status" value="1"/>
</dbReference>
<dbReference type="EMBL" id="RJUK01000001">
    <property type="protein sequence ID" value="ROQ21499.1"/>
    <property type="molecule type" value="Genomic_DNA"/>
</dbReference>
<protein>
    <submittedName>
        <fullName evidence="1">Uncharacterized protein</fullName>
    </submittedName>
</protein>
<dbReference type="RefSeq" id="WP_123638482.1">
    <property type="nucleotide sequence ID" value="NZ_RJUK01000001.1"/>
</dbReference>
<keyword evidence="2" id="KW-1185">Reference proteome</keyword>
<accession>A0A3N1P0E0</accession>
<dbReference type="AlphaFoldDB" id="A0A3N1P0E0"/>
<dbReference type="Proteomes" id="UP000273643">
    <property type="component" value="Unassembled WGS sequence"/>
</dbReference>
<gene>
    <name evidence="1" type="ORF">EDC38_2123</name>
</gene>
<evidence type="ECO:0000313" key="2">
    <source>
        <dbReference type="Proteomes" id="UP000273643"/>
    </source>
</evidence>
<proteinExistence type="predicted"/>
<dbReference type="OrthoDB" id="5696825at2"/>
<reference evidence="1 2" key="1">
    <citation type="submission" date="2018-11" db="EMBL/GenBank/DDBJ databases">
        <title>Genomic Encyclopedia of Type Strains, Phase IV (KMG-IV): sequencing the most valuable type-strain genomes for metagenomic binning, comparative biology and taxonomic classification.</title>
        <authorList>
            <person name="Goeker M."/>
        </authorList>
    </citation>
    <scope>NUCLEOTIDE SEQUENCE [LARGE SCALE GENOMIC DNA]</scope>
    <source>
        <strain evidence="1 2">DSM 16974</strain>
    </source>
</reference>
<name>A0A3N1P0E0_9GAMM</name>
<organism evidence="1 2">
    <name type="scientific">Marinimicrobium koreense</name>
    <dbReference type="NCBI Taxonomy" id="306545"/>
    <lineage>
        <taxon>Bacteria</taxon>
        <taxon>Pseudomonadati</taxon>
        <taxon>Pseudomonadota</taxon>
        <taxon>Gammaproteobacteria</taxon>
        <taxon>Cellvibrionales</taxon>
        <taxon>Cellvibrionaceae</taxon>
        <taxon>Marinimicrobium</taxon>
    </lineage>
</organism>
<comment type="caution">
    <text evidence="1">The sequence shown here is derived from an EMBL/GenBank/DDBJ whole genome shotgun (WGS) entry which is preliminary data.</text>
</comment>